<dbReference type="Gene3D" id="3.40.50.1820">
    <property type="entry name" value="alpha/beta hydrolase"/>
    <property type="match status" value="1"/>
</dbReference>
<keyword evidence="3" id="KW-0443">Lipid metabolism</keyword>
<dbReference type="PANTHER" id="PTHR10272">
    <property type="entry name" value="PLATELET-ACTIVATING FACTOR ACETYLHYDROLASE"/>
    <property type="match status" value="1"/>
</dbReference>
<evidence type="ECO:0000256" key="2">
    <source>
        <dbReference type="ARBA" id="ARBA00022963"/>
    </source>
</evidence>
<keyword evidence="4" id="KW-0732">Signal</keyword>
<comment type="caution">
    <text evidence="6">The sequence shown here is derived from an EMBL/GenBank/DDBJ whole genome shotgun (WGS) entry which is preliminary data.</text>
</comment>
<protein>
    <submittedName>
        <fullName evidence="6">Dienelactone hydrolase</fullName>
    </submittedName>
</protein>
<keyword evidence="7" id="KW-1185">Reference proteome</keyword>
<evidence type="ECO:0000256" key="4">
    <source>
        <dbReference type="SAM" id="SignalP"/>
    </source>
</evidence>
<feature type="domain" description="PET hydrolase/cutinase-like" evidence="5">
    <location>
        <begin position="112"/>
        <end position="212"/>
    </location>
</feature>
<gene>
    <name evidence="6" type="ORF">MUB52_15955</name>
</gene>
<dbReference type="RefSeq" id="WP_263845248.1">
    <property type="nucleotide sequence ID" value="NZ_JALIEB010000011.1"/>
</dbReference>
<organism evidence="6 7">
    <name type="scientific">Roseobacter sinensis</name>
    <dbReference type="NCBI Taxonomy" id="2931391"/>
    <lineage>
        <taxon>Bacteria</taxon>
        <taxon>Pseudomonadati</taxon>
        <taxon>Pseudomonadota</taxon>
        <taxon>Alphaproteobacteria</taxon>
        <taxon>Rhodobacterales</taxon>
        <taxon>Roseobacteraceae</taxon>
        <taxon>Roseobacter</taxon>
    </lineage>
</organism>
<dbReference type="InterPro" id="IPR029058">
    <property type="entry name" value="AB_hydrolase_fold"/>
</dbReference>
<evidence type="ECO:0000259" key="5">
    <source>
        <dbReference type="Pfam" id="PF12740"/>
    </source>
</evidence>
<keyword evidence="1 6" id="KW-0378">Hydrolase</keyword>
<accession>A0ABT3BH77</accession>
<evidence type="ECO:0000313" key="7">
    <source>
        <dbReference type="Proteomes" id="UP001208690"/>
    </source>
</evidence>
<dbReference type="InterPro" id="IPR041127">
    <property type="entry name" value="PET_hydrolase/cutinase-like"/>
</dbReference>
<dbReference type="Proteomes" id="UP001208690">
    <property type="component" value="Unassembled WGS sequence"/>
</dbReference>
<dbReference type="Pfam" id="PF12740">
    <property type="entry name" value="PETase"/>
    <property type="match status" value="1"/>
</dbReference>
<dbReference type="EMBL" id="JALIEB010000011">
    <property type="protein sequence ID" value="MCV3272929.1"/>
    <property type="molecule type" value="Genomic_DNA"/>
</dbReference>
<proteinExistence type="predicted"/>
<name>A0ABT3BH77_9RHOB</name>
<feature type="chain" id="PRO_5045209207" evidence="4">
    <location>
        <begin position="21"/>
        <end position="427"/>
    </location>
</feature>
<dbReference type="PANTHER" id="PTHR10272:SF0">
    <property type="entry name" value="PLATELET-ACTIVATING FACTOR ACETYLHYDROLASE"/>
    <property type="match status" value="1"/>
</dbReference>
<reference evidence="6 7" key="1">
    <citation type="submission" date="2022-04" db="EMBL/GenBank/DDBJ databases">
        <title>Roseobacter sp. WL0113 is a bacterium isolated from neritic sediment.</title>
        <authorList>
            <person name="Wang L."/>
            <person name="He W."/>
            <person name="Zhang D.-F."/>
        </authorList>
    </citation>
    <scope>NUCLEOTIDE SEQUENCE [LARGE SCALE GENOMIC DNA]</scope>
    <source>
        <strain evidence="6 7">WL0113</strain>
    </source>
</reference>
<evidence type="ECO:0000256" key="1">
    <source>
        <dbReference type="ARBA" id="ARBA00022801"/>
    </source>
</evidence>
<dbReference type="SUPFAM" id="SSF53474">
    <property type="entry name" value="alpha/beta-Hydrolases"/>
    <property type="match status" value="1"/>
</dbReference>
<evidence type="ECO:0000256" key="3">
    <source>
        <dbReference type="ARBA" id="ARBA00023098"/>
    </source>
</evidence>
<sequence length="427" mass="46091">MTWKQPLAAVVAIMAAPALANPIDSIRPDAPELAPYGSRPIGVQTLEWVHADQIDIVNVEGDSEPLYDRPLTAEVWYPAADGTTPGGSYRAILRDGKTEVTLTGRAARDAPPASGERYPLIVISHGYPGNRFLMSHLGENLASKGFVTVSIDHTDSTYSDQAAFGATLYHRPIDQRFVVDQMATLDGPLGAIIDTSAVGVIGYSMGGYGALIFGGAGVTQAATEYSWGTPNGLLERHMAGSESHEALIDSRVKAIIAIGPWGRNAGFWDANGLAGLRVPTLLMAGGSDDVSVYATIRTIFEQAAGADRHLLTFEHANHNAAAPIPAPKESWIPVEELDFVPFEHYSDPVWDTTRMNNIAQHFATAFFDLHLKGDISKRPYLELIPDADQGIIALDEDATPTEDHSYWTGFPARTAKGLRFETLLKGE</sequence>
<evidence type="ECO:0000313" key="6">
    <source>
        <dbReference type="EMBL" id="MCV3272929.1"/>
    </source>
</evidence>
<feature type="signal peptide" evidence="4">
    <location>
        <begin position="1"/>
        <end position="20"/>
    </location>
</feature>
<dbReference type="GO" id="GO:0016787">
    <property type="term" value="F:hydrolase activity"/>
    <property type="evidence" value="ECO:0007669"/>
    <property type="project" value="UniProtKB-KW"/>
</dbReference>
<keyword evidence="2" id="KW-0442">Lipid degradation</keyword>